<dbReference type="InterPro" id="IPR016461">
    <property type="entry name" value="COMT-like"/>
</dbReference>
<evidence type="ECO:0000313" key="7">
    <source>
        <dbReference type="Proteomes" id="UP000196435"/>
    </source>
</evidence>
<evidence type="ECO:0000313" key="6">
    <source>
        <dbReference type="EMBL" id="SIP73649.1"/>
    </source>
</evidence>
<dbReference type="PANTHER" id="PTHR43712">
    <property type="entry name" value="PUTATIVE (AFU_ORTHOLOGUE AFUA_4G14580)-RELATED"/>
    <property type="match status" value="1"/>
</dbReference>
<dbReference type="OrthoDB" id="9766840at2"/>
<dbReference type="Pfam" id="PF00891">
    <property type="entry name" value="Methyltransf_2"/>
    <property type="match status" value="1"/>
</dbReference>
<dbReference type="EMBL" id="FTLG01000187">
    <property type="protein sequence ID" value="SIP73649.1"/>
    <property type="molecule type" value="Genomic_DNA"/>
</dbReference>
<accession>A0A1N6MY51</accession>
<dbReference type="Gene3D" id="1.10.10.10">
    <property type="entry name" value="Winged helix-like DNA-binding domain superfamily/Winged helix DNA-binding domain"/>
    <property type="match status" value="1"/>
</dbReference>
<dbReference type="Gene3D" id="3.40.50.150">
    <property type="entry name" value="Vaccinia Virus protein VP39"/>
    <property type="match status" value="1"/>
</dbReference>
<dbReference type="InterPro" id="IPR029063">
    <property type="entry name" value="SAM-dependent_MTases_sf"/>
</dbReference>
<dbReference type="GO" id="GO:0032259">
    <property type="term" value="P:methylation"/>
    <property type="evidence" value="ECO:0007669"/>
    <property type="project" value="UniProtKB-KW"/>
</dbReference>
<evidence type="ECO:0000256" key="1">
    <source>
        <dbReference type="ARBA" id="ARBA00022603"/>
    </source>
</evidence>
<dbReference type="PROSITE" id="PS51683">
    <property type="entry name" value="SAM_OMT_II"/>
    <property type="match status" value="1"/>
</dbReference>
<reference evidence="6" key="2">
    <citation type="submission" date="2016-12" db="EMBL/GenBank/DDBJ databases">
        <authorList>
            <person name="Song W.-J."/>
            <person name="Kurnit D.M."/>
        </authorList>
    </citation>
    <scope>NUCLEOTIDE SEQUENCE [LARGE SCALE GENOMIC DNA]</scope>
    <source>
        <strain evidence="6">HGB1681</strain>
    </source>
</reference>
<dbReference type="RefSeq" id="WP_086953145.1">
    <property type="nucleotide sequence ID" value="NZ_CAWNQC010000240.1"/>
</dbReference>
<dbReference type="Proteomes" id="UP000196435">
    <property type="component" value="Unassembled WGS sequence"/>
</dbReference>
<evidence type="ECO:0000313" key="8">
    <source>
        <dbReference type="Proteomes" id="UP000224871"/>
    </source>
</evidence>
<dbReference type="EMBL" id="NIBU01000042">
    <property type="protein sequence ID" value="PHM31209.1"/>
    <property type="molecule type" value="Genomic_DNA"/>
</dbReference>
<keyword evidence="8" id="KW-1185">Reference proteome</keyword>
<keyword evidence="1 6" id="KW-0489">Methyltransferase</keyword>
<dbReference type="SUPFAM" id="SSF53335">
    <property type="entry name" value="S-adenosyl-L-methionine-dependent methyltransferases"/>
    <property type="match status" value="1"/>
</dbReference>
<evidence type="ECO:0000256" key="3">
    <source>
        <dbReference type="ARBA" id="ARBA00022691"/>
    </source>
</evidence>
<feature type="domain" description="O-methyltransferase C-terminal" evidence="4">
    <location>
        <begin position="102"/>
        <end position="298"/>
    </location>
</feature>
<reference evidence="5 8" key="3">
    <citation type="journal article" date="2017" name="Nat. Microbiol.">
        <title>Natural product diversity associated with the nematode symbionts Photorhabdus and Xenorhabdus.</title>
        <authorList>
            <person name="Tobias N.J."/>
            <person name="Wolff H."/>
            <person name="Djahanschiri B."/>
            <person name="Grundmann F."/>
            <person name="Kronenwerth M."/>
            <person name="Shi Y.M."/>
            <person name="Simonyi S."/>
            <person name="Grun P."/>
            <person name="Shapiro-Ilan D."/>
            <person name="Pidot S.J."/>
            <person name="Stinear T.P."/>
            <person name="Ebersberger I."/>
            <person name="Bode H.B."/>
        </authorList>
    </citation>
    <scope>NUCLEOTIDE SEQUENCE [LARGE SCALE GENOMIC DNA]</scope>
    <source>
        <strain evidence="5 8">DSM 16336</strain>
    </source>
</reference>
<dbReference type="EC" id="2.1.1.38" evidence="6"/>
<name>A0A1N6MY51_9GAMM</name>
<reference evidence="7" key="1">
    <citation type="submission" date="2016-12" db="EMBL/GenBank/DDBJ databases">
        <authorList>
            <person name="Gaudriault S."/>
        </authorList>
    </citation>
    <scope>NUCLEOTIDE SEQUENCE [LARGE SCALE GENOMIC DNA]</scope>
    <source>
        <strain evidence="7">HGB1681 (deposited as PTA-6826 in the American Type Culture Collection)</strain>
    </source>
</reference>
<sequence>MSLEIVTAYRKSNALFAFVDSKAPLYLSTQNGKTVEQIAKLCNLYQDRFHNLLDYMQALNVLTKKEDKFYLTEQWSSLSDPNSFETLYIKFELDPAFWNAWAQYSASLKKPNKKSAFELTHQEPFFDYLNHENNQNIKTNFDELLGQMTVKTNKYFIDHISLNGIKTLLDVGGGVGAFAKNIKVHYPHIQCDVMDQYKFTRQESEGITFINGDFFSDIPSGYDAYTIKNVLDDWPDSQAVDILKNCHKAMRKDSILYLIDIIKEPNEATSFDLYIDTILLGRKRYLSDFEMMTKQAGLSIANIHNLNFSTEHGSYYIFKIKK</sequence>
<dbReference type="Proteomes" id="UP000224871">
    <property type="component" value="Unassembled WGS sequence"/>
</dbReference>
<keyword evidence="3" id="KW-0949">S-adenosyl-L-methionine</keyword>
<keyword evidence="2 6" id="KW-0808">Transferase</keyword>
<evidence type="ECO:0000259" key="4">
    <source>
        <dbReference type="Pfam" id="PF00891"/>
    </source>
</evidence>
<dbReference type="AlphaFoldDB" id="A0A1N6MY51"/>
<dbReference type="GO" id="GO:0008171">
    <property type="term" value="F:O-methyltransferase activity"/>
    <property type="evidence" value="ECO:0007669"/>
    <property type="project" value="InterPro"/>
</dbReference>
<evidence type="ECO:0000256" key="2">
    <source>
        <dbReference type="ARBA" id="ARBA00022679"/>
    </source>
</evidence>
<dbReference type="PANTHER" id="PTHR43712:SF2">
    <property type="entry name" value="O-METHYLTRANSFERASE CICE"/>
    <property type="match status" value="1"/>
</dbReference>
<gene>
    <name evidence="5" type="ORF">Xinn_02987</name>
    <name evidence="6" type="ORF">XIS1_450003</name>
</gene>
<proteinExistence type="predicted"/>
<dbReference type="InterPro" id="IPR036388">
    <property type="entry name" value="WH-like_DNA-bd_sf"/>
</dbReference>
<dbReference type="CDD" id="cd02440">
    <property type="entry name" value="AdoMet_MTases"/>
    <property type="match status" value="1"/>
</dbReference>
<dbReference type="InterPro" id="IPR001077">
    <property type="entry name" value="COMT_C"/>
</dbReference>
<organism evidence="6 7">
    <name type="scientific">Xenorhabdus innexi</name>
    <dbReference type="NCBI Taxonomy" id="290109"/>
    <lineage>
        <taxon>Bacteria</taxon>
        <taxon>Pseudomonadati</taxon>
        <taxon>Pseudomonadota</taxon>
        <taxon>Gammaproteobacteria</taxon>
        <taxon>Enterobacterales</taxon>
        <taxon>Morganellaceae</taxon>
        <taxon>Xenorhabdus</taxon>
    </lineage>
</organism>
<protein>
    <submittedName>
        <fullName evidence="5 6">O-methyltransferase</fullName>
        <ecNumber evidence="6">2.1.1.38</ecNumber>
    </submittedName>
</protein>
<evidence type="ECO:0000313" key="5">
    <source>
        <dbReference type="EMBL" id="PHM31209.1"/>
    </source>
</evidence>
<dbReference type="GO" id="GO:0030739">
    <property type="term" value="F:O-demethylpuromycin O-methyltransferase activity"/>
    <property type="evidence" value="ECO:0007669"/>
    <property type="project" value="UniProtKB-EC"/>
</dbReference>